<feature type="domain" description="AP2/ERF" evidence="7">
    <location>
        <begin position="102"/>
        <end position="159"/>
    </location>
</feature>
<evidence type="ECO:0000313" key="8">
    <source>
        <dbReference type="EMBL" id="KAK3206821.1"/>
    </source>
</evidence>
<dbReference type="SUPFAM" id="SSF54171">
    <property type="entry name" value="DNA-binding domain"/>
    <property type="match status" value="1"/>
</dbReference>
<keyword evidence="3" id="KW-0238">DNA-binding</keyword>
<evidence type="ECO:0000256" key="3">
    <source>
        <dbReference type="ARBA" id="ARBA00023125"/>
    </source>
</evidence>
<dbReference type="InterPro" id="IPR016177">
    <property type="entry name" value="DNA-bd_dom_sf"/>
</dbReference>
<organism evidence="8 9">
    <name type="scientific">Dipteronia sinensis</name>
    <dbReference type="NCBI Taxonomy" id="43782"/>
    <lineage>
        <taxon>Eukaryota</taxon>
        <taxon>Viridiplantae</taxon>
        <taxon>Streptophyta</taxon>
        <taxon>Embryophyta</taxon>
        <taxon>Tracheophyta</taxon>
        <taxon>Spermatophyta</taxon>
        <taxon>Magnoliopsida</taxon>
        <taxon>eudicotyledons</taxon>
        <taxon>Gunneridae</taxon>
        <taxon>Pentapetalae</taxon>
        <taxon>rosids</taxon>
        <taxon>malvids</taxon>
        <taxon>Sapindales</taxon>
        <taxon>Sapindaceae</taxon>
        <taxon>Hippocastanoideae</taxon>
        <taxon>Acereae</taxon>
        <taxon>Dipteronia</taxon>
    </lineage>
</organism>
<evidence type="ECO:0000256" key="2">
    <source>
        <dbReference type="ARBA" id="ARBA00023015"/>
    </source>
</evidence>
<dbReference type="InterPro" id="IPR001471">
    <property type="entry name" value="AP2/ERF_dom"/>
</dbReference>
<dbReference type="PANTHER" id="PTHR31241:SF24">
    <property type="entry name" value="ETHYLENE-RESPONSIVE TRANSCRIPTION FACTOR ABI4"/>
    <property type="match status" value="1"/>
</dbReference>
<dbReference type="PROSITE" id="PS51032">
    <property type="entry name" value="AP2_ERF"/>
    <property type="match status" value="1"/>
</dbReference>
<reference evidence="8" key="1">
    <citation type="journal article" date="2023" name="Plant J.">
        <title>Genome sequences and population genomics provide insights into the demographic history, inbreeding, and mutation load of two 'living fossil' tree species of Dipteronia.</title>
        <authorList>
            <person name="Feng Y."/>
            <person name="Comes H.P."/>
            <person name="Chen J."/>
            <person name="Zhu S."/>
            <person name="Lu R."/>
            <person name="Zhang X."/>
            <person name="Li P."/>
            <person name="Qiu J."/>
            <person name="Olsen K.M."/>
            <person name="Qiu Y."/>
        </authorList>
    </citation>
    <scope>NUCLEOTIDE SEQUENCE</scope>
    <source>
        <strain evidence="8">NBL</strain>
    </source>
</reference>
<keyword evidence="4" id="KW-0804">Transcription</keyword>
<dbReference type="Proteomes" id="UP001281410">
    <property type="component" value="Unassembled WGS sequence"/>
</dbReference>
<sequence length="171" mass="19724">MINLQKVLHHEGRILQKTVNLLTSNFCAIHCNRNSALSLERKHTTDYLPRICKEEIERIMVKTLTDAVTITEEDTGDMQVAAAMSSFSTSDGNKDGEWVRKKYRGVRRRKFGAWVTEIRDSNKKVRKWLGTFDNAEDAARSYDEAAIGLYRVKAKLNFPVSNYNVEQILRR</sequence>
<keyword evidence="5" id="KW-0539">Nucleus</keyword>
<comment type="subcellular location">
    <subcellularLocation>
        <location evidence="1">Nucleus</location>
    </subcellularLocation>
</comment>
<dbReference type="GO" id="GO:0000976">
    <property type="term" value="F:transcription cis-regulatory region binding"/>
    <property type="evidence" value="ECO:0007669"/>
    <property type="project" value="TreeGrafter"/>
</dbReference>
<evidence type="ECO:0000256" key="5">
    <source>
        <dbReference type="ARBA" id="ARBA00023242"/>
    </source>
</evidence>
<dbReference type="GO" id="GO:0005634">
    <property type="term" value="C:nucleus"/>
    <property type="evidence" value="ECO:0007669"/>
    <property type="project" value="UniProtKB-SubCell"/>
</dbReference>
<protein>
    <recommendedName>
        <fullName evidence="7">AP2/ERF domain-containing protein</fullName>
    </recommendedName>
</protein>
<dbReference type="GO" id="GO:0045893">
    <property type="term" value="P:positive regulation of DNA-templated transcription"/>
    <property type="evidence" value="ECO:0007669"/>
    <property type="project" value="TreeGrafter"/>
</dbReference>
<evidence type="ECO:0000259" key="7">
    <source>
        <dbReference type="PROSITE" id="PS51032"/>
    </source>
</evidence>
<comment type="similarity">
    <text evidence="6">Belongs to the AP2/ERF transcription factor family. ERF subfamily.</text>
</comment>
<dbReference type="PANTHER" id="PTHR31241">
    <property type="entry name" value="DEHYDRATION-RESPONSIVE ELEMENT-BINDING PROTEIN 2C"/>
    <property type="match status" value="1"/>
</dbReference>
<evidence type="ECO:0000313" key="9">
    <source>
        <dbReference type="Proteomes" id="UP001281410"/>
    </source>
</evidence>
<proteinExistence type="inferred from homology"/>
<evidence type="ECO:0000256" key="4">
    <source>
        <dbReference type="ARBA" id="ARBA00023163"/>
    </source>
</evidence>
<dbReference type="Gene3D" id="3.30.730.10">
    <property type="entry name" value="AP2/ERF domain"/>
    <property type="match status" value="1"/>
</dbReference>
<dbReference type="GO" id="GO:0003700">
    <property type="term" value="F:DNA-binding transcription factor activity"/>
    <property type="evidence" value="ECO:0007669"/>
    <property type="project" value="InterPro"/>
</dbReference>
<evidence type="ECO:0000256" key="1">
    <source>
        <dbReference type="ARBA" id="ARBA00004123"/>
    </source>
</evidence>
<gene>
    <name evidence="8" type="ORF">Dsin_020867</name>
</gene>
<name>A0AAE0ABD6_9ROSI</name>
<dbReference type="SMART" id="SM00380">
    <property type="entry name" value="AP2"/>
    <property type="match status" value="1"/>
</dbReference>
<keyword evidence="9" id="KW-1185">Reference proteome</keyword>
<dbReference type="CDD" id="cd00018">
    <property type="entry name" value="AP2"/>
    <property type="match status" value="1"/>
</dbReference>
<keyword evidence="2" id="KW-0805">Transcription regulation</keyword>
<comment type="caution">
    <text evidence="8">The sequence shown here is derived from an EMBL/GenBank/DDBJ whole genome shotgun (WGS) entry which is preliminary data.</text>
</comment>
<dbReference type="GO" id="GO:0006950">
    <property type="term" value="P:response to stress"/>
    <property type="evidence" value="ECO:0007669"/>
    <property type="project" value="TreeGrafter"/>
</dbReference>
<dbReference type="AlphaFoldDB" id="A0AAE0ABD6"/>
<dbReference type="Pfam" id="PF00847">
    <property type="entry name" value="AP2"/>
    <property type="match status" value="1"/>
</dbReference>
<evidence type="ECO:0000256" key="6">
    <source>
        <dbReference type="ARBA" id="ARBA00024343"/>
    </source>
</evidence>
<dbReference type="EMBL" id="JANJYJ010000006">
    <property type="protein sequence ID" value="KAK3206821.1"/>
    <property type="molecule type" value="Genomic_DNA"/>
</dbReference>
<dbReference type="PRINTS" id="PR00367">
    <property type="entry name" value="ETHRSPELEMNT"/>
</dbReference>
<dbReference type="InterPro" id="IPR036955">
    <property type="entry name" value="AP2/ERF_dom_sf"/>
</dbReference>
<accession>A0AAE0ABD6</accession>